<dbReference type="GO" id="GO:0005783">
    <property type="term" value="C:endoplasmic reticulum"/>
    <property type="evidence" value="ECO:0007669"/>
    <property type="project" value="TreeGrafter"/>
</dbReference>
<dbReference type="GO" id="GO:0046872">
    <property type="term" value="F:metal ion binding"/>
    <property type="evidence" value="ECO:0007669"/>
    <property type="project" value="UniProtKB-KW"/>
</dbReference>
<dbReference type="AlphaFoldDB" id="A0A1D1YIT7"/>
<dbReference type="InterPro" id="IPR039010">
    <property type="entry name" value="Synaptotagmin_SMP"/>
</dbReference>
<name>A0A1D1YIT7_9ARAE</name>
<keyword evidence="4 12" id="KW-0812">Transmembrane</keyword>
<dbReference type="InterPro" id="IPR031468">
    <property type="entry name" value="SMP_LBD"/>
</dbReference>
<dbReference type="Pfam" id="PF00168">
    <property type="entry name" value="C2"/>
    <property type="match status" value="2"/>
</dbReference>
<feature type="domain" description="SMP-LTD" evidence="14">
    <location>
        <begin position="67"/>
        <end position="249"/>
    </location>
</feature>
<evidence type="ECO:0000259" key="13">
    <source>
        <dbReference type="PROSITE" id="PS50004"/>
    </source>
</evidence>
<keyword evidence="10" id="KW-0446">Lipid-binding</keyword>
<dbReference type="PANTHER" id="PTHR10774">
    <property type="entry name" value="EXTENDED SYNAPTOTAGMIN-RELATED"/>
    <property type="match status" value="1"/>
</dbReference>
<dbReference type="PANTHER" id="PTHR10774:SF188">
    <property type="entry name" value="SYNAPTOTAGMIN-2"/>
    <property type="match status" value="1"/>
</dbReference>
<gene>
    <name evidence="15" type="primary">Esyt2_1</name>
    <name evidence="15" type="ORF">g.51943</name>
</gene>
<evidence type="ECO:0000259" key="14">
    <source>
        <dbReference type="PROSITE" id="PS51847"/>
    </source>
</evidence>
<dbReference type="EMBL" id="GDJX01013383">
    <property type="protein sequence ID" value="JAT54553.1"/>
    <property type="molecule type" value="Transcribed_RNA"/>
</dbReference>
<dbReference type="SUPFAM" id="SSF49562">
    <property type="entry name" value="C2 domain (Calcium/lipid-binding domain, CaLB)"/>
    <property type="match status" value="2"/>
</dbReference>
<keyword evidence="6" id="KW-0677">Repeat</keyword>
<keyword evidence="7" id="KW-0106">Calcium</keyword>
<evidence type="ECO:0000256" key="1">
    <source>
        <dbReference type="ARBA" id="ARBA00004167"/>
    </source>
</evidence>
<comment type="subcellular location">
    <subcellularLocation>
        <location evidence="1">Membrane</location>
        <topology evidence="1">Single-pass membrane protein</topology>
    </subcellularLocation>
</comment>
<dbReference type="GO" id="GO:0016020">
    <property type="term" value="C:membrane"/>
    <property type="evidence" value="ECO:0007669"/>
    <property type="project" value="UniProtKB-SubCell"/>
</dbReference>
<evidence type="ECO:0000256" key="8">
    <source>
        <dbReference type="ARBA" id="ARBA00022989"/>
    </source>
</evidence>
<dbReference type="FunFam" id="2.60.40.150:FF:000102">
    <property type="entry name" value="Synaptotagmin-2 isoform A"/>
    <property type="match status" value="1"/>
</dbReference>
<evidence type="ECO:0000256" key="2">
    <source>
        <dbReference type="ARBA" id="ARBA00006996"/>
    </source>
</evidence>
<protein>
    <submittedName>
        <fullName evidence="15">Extended synaptotagmin-2</fullName>
    </submittedName>
</protein>
<comment type="similarity">
    <text evidence="2">Belongs to the synaptotagmin family.</text>
</comment>
<dbReference type="PROSITE" id="PS51847">
    <property type="entry name" value="SMP"/>
    <property type="match status" value="1"/>
</dbReference>
<accession>A0A1D1YIT7</accession>
<evidence type="ECO:0000256" key="3">
    <source>
        <dbReference type="ARBA" id="ARBA00022448"/>
    </source>
</evidence>
<feature type="transmembrane region" description="Helical" evidence="12">
    <location>
        <begin position="7"/>
        <end position="31"/>
    </location>
</feature>
<organism evidence="15">
    <name type="scientific">Anthurium amnicola</name>
    <dbReference type="NCBI Taxonomy" id="1678845"/>
    <lineage>
        <taxon>Eukaryota</taxon>
        <taxon>Viridiplantae</taxon>
        <taxon>Streptophyta</taxon>
        <taxon>Embryophyta</taxon>
        <taxon>Tracheophyta</taxon>
        <taxon>Spermatophyta</taxon>
        <taxon>Magnoliopsida</taxon>
        <taxon>Liliopsida</taxon>
        <taxon>Araceae</taxon>
        <taxon>Pothoideae</taxon>
        <taxon>Potheae</taxon>
        <taxon>Anthurium</taxon>
    </lineage>
</organism>
<evidence type="ECO:0000256" key="6">
    <source>
        <dbReference type="ARBA" id="ARBA00022737"/>
    </source>
</evidence>
<evidence type="ECO:0000256" key="7">
    <source>
        <dbReference type="ARBA" id="ARBA00022837"/>
    </source>
</evidence>
<keyword evidence="9" id="KW-0445">Lipid transport</keyword>
<dbReference type="GO" id="GO:0008289">
    <property type="term" value="F:lipid binding"/>
    <property type="evidence" value="ECO:0007669"/>
    <property type="project" value="UniProtKB-KW"/>
</dbReference>
<reference evidence="15" key="1">
    <citation type="submission" date="2015-07" db="EMBL/GenBank/DDBJ databases">
        <title>Transcriptome Assembly of Anthurium amnicola.</title>
        <authorList>
            <person name="Suzuki J."/>
        </authorList>
    </citation>
    <scope>NUCLEOTIDE SEQUENCE</scope>
</reference>
<dbReference type="SMART" id="SM00239">
    <property type="entry name" value="C2"/>
    <property type="match status" value="2"/>
</dbReference>
<keyword evidence="11 12" id="KW-0472">Membrane</keyword>
<evidence type="ECO:0000313" key="15">
    <source>
        <dbReference type="EMBL" id="JAT54553.1"/>
    </source>
</evidence>
<evidence type="ECO:0000256" key="10">
    <source>
        <dbReference type="ARBA" id="ARBA00023121"/>
    </source>
</evidence>
<feature type="domain" description="C2" evidence="13">
    <location>
        <begin position="240"/>
        <end position="362"/>
    </location>
</feature>
<dbReference type="Pfam" id="PF17047">
    <property type="entry name" value="SMP_LBD"/>
    <property type="match status" value="1"/>
</dbReference>
<dbReference type="FunFam" id="2.60.40.150:FF:000066">
    <property type="entry name" value="Extended synaptotagmin-2"/>
    <property type="match status" value="1"/>
</dbReference>
<dbReference type="CDD" id="cd00030">
    <property type="entry name" value="C2"/>
    <property type="match status" value="1"/>
</dbReference>
<evidence type="ECO:0000256" key="4">
    <source>
        <dbReference type="ARBA" id="ARBA00022692"/>
    </source>
</evidence>
<feature type="domain" description="C2" evidence="13">
    <location>
        <begin position="400"/>
        <end position="518"/>
    </location>
</feature>
<evidence type="ECO:0000256" key="5">
    <source>
        <dbReference type="ARBA" id="ARBA00022723"/>
    </source>
</evidence>
<sequence length="537" mass="60886">MGFLSTMLGFFGFGIGVSAGVVIGYYLFIYFQPADVKDPLVRPLVEQDSRSLQRMLPEIPLWIKNPDFDRIDWLNKFLETMWPYLDKAICKTAKEIAKPIIAENTAKFKIDSVEFETLTLGTLPPTLQGMKVYTTDEKEVIMELSLKWAGNPNVIVAVKAFGLKATVQVVDLQVFAIPRITLKPLVPSFPCFAKILVSLMEKPHVDFGLKLIGADVMAIPGLYRVVQEIIKDQVANMYLWPKMLEVPIMDPSKALKRPVGILHVKVVRALKLKKKDLLGKSDPYVKLKLTEENLASKKTTVKRSNLNPEWNEEFNMVVKDPESQALEFSVYDWEQVGKHEKMGMNVIPLKDLTPDETKTLTLELLKNMDPNDAQNEKSRGQIVLEVTYKPFKEEALADFDEGSNAVEKAPEGTPSGGGLLVVIVHEAQDLEGKHHTNPFVRVLFKGEEKKTKHIKKNRDPRWGEEFTFMCGEPPVNDRIHVEVVSRPPSIGIHSKEILGYIDVNLADVINNKRINEKYHLIDSKNGRLQIEMQWRTS</sequence>
<dbReference type="InterPro" id="IPR045050">
    <property type="entry name" value="Synaptotagmin_plant"/>
</dbReference>
<dbReference type="InterPro" id="IPR035892">
    <property type="entry name" value="C2_domain_sf"/>
</dbReference>
<proteinExistence type="inferred from homology"/>
<keyword evidence="5" id="KW-0479">Metal-binding</keyword>
<dbReference type="PRINTS" id="PR00360">
    <property type="entry name" value="C2DOMAIN"/>
</dbReference>
<dbReference type="InterPro" id="IPR000008">
    <property type="entry name" value="C2_dom"/>
</dbReference>
<dbReference type="CDD" id="cd21677">
    <property type="entry name" value="SMP_SYT"/>
    <property type="match status" value="1"/>
</dbReference>
<dbReference type="Gene3D" id="2.60.40.150">
    <property type="entry name" value="C2 domain"/>
    <property type="match status" value="2"/>
</dbReference>
<dbReference type="GO" id="GO:0006869">
    <property type="term" value="P:lipid transport"/>
    <property type="evidence" value="ECO:0007669"/>
    <property type="project" value="UniProtKB-KW"/>
</dbReference>
<keyword evidence="3" id="KW-0813">Transport</keyword>
<dbReference type="PROSITE" id="PS50004">
    <property type="entry name" value="C2"/>
    <property type="match status" value="2"/>
</dbReference>
<keyword evidence="8 12" id="KW-1133">Transmembrane helix</keyword>
<evidence type="ECO:0000256" key="9">
    <source>
        <dbReference type="ARBA" id="ARBA00023055"/>
    </source>
</evidence>
<evidence type="ECO:0000256" key="11">
    <source>
        <dbReference type="ARBA" id="ARBA00023136"/>
    </source>
</evidence>
<evidence type="ECO:0000256" key="12">
    <source>
        <dbReference type="SAM" id="Phobius"/>
    </source>
</evidence>